<evidence type="ECO:0000313" key="1">
    <source>
        <dbReference type="EMBL" id="VDL73643.1"/>
    </source>
</evidence>
<protein>
    <submittedName>
        <fullName evidence="3">NET domain-containing protein</fullName>
    </submittedName>
</protein>
<dbReference type="EMBL" id="UYSL01020246">
    <property type="protein sequence ID" value="VDL73643.1"/>
    <property type="molecule type" value="Genomic_DNA"/>
</dbReference>
<dbReference type="OMA" id="GEDHLVH"/>
<dbReference type="WBParaSite" id="NBR_0001005301-mRNA-1">
    <property type="protein sequence ID" value="NBR_0001005301-mRNA-1"/>
    <property type="gene ID" value="NBR_0001005301"/>
</dbReference>
<name>A0A0N4Y2T4_NIPBR</name>
<dbReference type="OrthoDB" id="5808318at2759"/>
<accession>A0A0N4Y2T4</accession>
<organism evidence="3">
    <name type="scientific">Nippostrongylus brasiliensis</name>
    <name type="common">Rat hookworm</name>
    <dbReference type="NCBI Taxonomy" id="27835"/>
    <lineage>
        <taxon>Eukaryota</taxon>
        <taxon>Metazoa</taxon>
        <taxon>Ecdysozoa</taxon>
        <taxon>Nematoda</taxon>
        <taxon>Chromadorea</taxon>
        <taxon>Rhabditida</taxon>
        <taxon>Rhabditina</taxon>
        <taxon>Rhabditomorpha</taxon>
        <taxon>Strongyloidea</taxon>
        <taxon>Heligmosomidae</taxon>
        <taxon>Nippostrongylus</taxon>
    </lineage>
</organism>
<gene>
    <name evidence="1" type="ORF">NBR_LOCUS10054</name>
</gene>
<proteinExistence type="predicted"/>
<keyword evidence="2" id="KW-1185">Reference proteome</keyword>
<evidence type="ECO:0000313" key="3">
    <source>
        <dbReference type="WBParaSite" id="NBR_0001005301-mRNA-1"/>
    </source>
</evidence>
<sequence>MTAEEELRFQKEIDQIEAELGDDHLVEMLQCLTSNSPEATEGLVKLHTQCTKVISKYPPMAAHKDKPGQKRTQSQGFLKCDESTLTMVRAHKVQTEKPRIMMTKRTNSMVPLKIHNNVAA</sequence>
<reference evidence="3" key="1">
    <citation type="submission" date="2017-02" db="UniProtKB">
        <authorList>
            <consortium name="WormBaseParasite"/>
        </authorList>
    </citation>
    <scope>IDENTIFICATION</scope>
</reference>
<dbReference type="AlphaFoldDB" id="A0A0N4Y2T4"/>
<dbReference type="Proteomes" id="UP000271162">
    <property type="component" value="Unassembled WGS sequence"/>
</dbReference>
<evidence type="ECO:0000313" key="2">
    <source>
        <dbReference type="Proteomes" id="UP000271162"/>
    </source>
</evidence>
<reference evidence="1 2" key="2">
    <citation type="submission" date="2018-11" db="EMBL/GenBank/DDBJ databases">
        <authorList>
            <consortium name="Pathogen Informatics"/>
        </authorList>
    </citation>
    <scope>NUCLEOTIDE SEQUENCE [LARGE SCALE GENOMIC DNA]</scope>
</reference>